<dbReference type="EMBL" id="LXQA010367455">
    <property type="protein sequence ID" value="MCI47113.1"/>
    <property type="molecule type" value="Genomic_DNA"/>
</dbReference>
<comment type="caution">
    <text evidence="1">The sequence shown here is derived from an EMBL/GenBank/DDBJ whole genome shotgun (WGS) entry which is preliminary data.</text>
</comment>
<name>A0A392SDT8_9FABA</name>
<dbReference type="AlphaFoldDB" id="A0A392SDT8"/>
<reference evidence="1 2" key="1">
    <citation type="journal article" date="2018" name="Front. Plant Sci.">
        <title>Red Clover (Trifolium pratense) and Zigzag Clover (T. medium) - A Picture of Genomic Similarities and Differences.</title>
        <authorList>
            <person name="Dluhosova J."/>
            <person name="Istvanek J."/>
            <person name="Nedelnik J."/>
            <person name="Repkova J."/>
        </authorList>
    </citation>
    <scope>NUCLEOTIDE SEQUENCE [LARGE SCALE GENOMIC DNA]</scope>
    <source>
        <strain evidence="2">cv. 10/8</strain>
        <tissue evidence="1">Leaf</tissue>
    </source>
</reference>
<evidence type="ECO:0000313" key="2">
    <source>
        <dbReference type="Proteomes" id="UP000265520"/>
    </source>
</evidence>
<protein>
    <submittedName>
        <fullName evidence="1">Uncharacterized protein</fullName>
    </submittedName>
</protein>
<evidence type="ECO:0000313" key="1">
    <source>
        <dbReference type="EMBL" id="MCI47113.1"/>
    </source>
</evidence>
<organism evidence="1 2">
    <name type="scientific">Trifolium medium</name>
    <dbReference type="NCBI Taxonomy" id="97028"/>
    <lineage>
        <taxon>Eukaryota</taxon>
        <taxon>Viridiplantae</taxon>
        <taxon>Streptophyta</taxon>
        <taxon>Embryophyta</taxon>
        <taxon>Tracheophyta</taxon>
        <taxon>Spermatophyta</taxon>
        <taxon>Magnoliopsida</taxon>
        <taxon>eudicotyledons</taxon>
        <taxon>Gunneridae</taxon>
        <taxon>Pentapetalae</taxon>
        <taxon>rosids</taxon>
        <taxon>fabids</taxon>
        <taxon>Fabales</taxon>
        <taxon>Fabaceae</taxon>
        <taxon>Papilionoideae</taxon>
        <taxon>50 kb inversion clade</taxon>
        <taxon>NPAAA clade</taxon>
        <taxon>Hologalegina</taxon>
        <taxon>IRL clade</taxon>
        <taxon>Trifolieae</taxon>
        <taxon>Trifolium</taxon>
    </lineage>
</organism>
<proteinExistence type="predicted"/>
<accession>A0A392SDT8</accession>
<dbReference type="Proteomes" id="UP000265520">
    <property type="component" value="Unassembled WGS sequence"/>
</dbReference>
<keyword evidence="2" id="KW-1185">Reference proteome</keyword>
<sequence length="30" mass="3585">MAIGEAYKIIWPEFVKIKDEEGEEEEDEEK</sequence>